<dbReference type="InterPro" id="IPR029016">
    <property type="entry name" value="GAF-like_dom_sf"/>
</dbReference>
<dbReference type="PANTHER" id="PTHR44757">
    <property type="entry name" value="DIGUANYLATE CYCLASE DGCP"/>
    <property type="match status" value="1"/>
</dbReference>
<name>A0A1U7IMQ3_9CYAN</name>
<dbReference type="InterPro" id="IPR003018">
    <property type="entry name" value="GAF"/>
</dbReference>
<keyword evidence="1" id="KW-0175">Coiled coil</keyword>
<dbReference type="CDD" id="cd01949">
    <property type="entry name" value="GGDEF"/>
    <property type="match status" value="1"/>
</dbReference>
<feature type="domain" description="PAC" evidence="4">
    <location>
        <begin position="480"/>
        <end position="533"/>
    </location>
</feature>
<feature type="domain" description="GGDEF" evidence="5">
    <location>
        <begin position="764"/>
        <end position="897"/>
    </location>
</feature>
<evidence type="ECO:0000259" key="3">
    <source>
        <dbReference type="PROSITE" id="PS50112"/>
    </source>
</evidence>
<feature type="domain" description="PAS" evidence="3">
    <location>
        <begin position="144"/>
        <end position="204"/>
    </location>
</feature>
<keyword evidence="2" id="KW-0812">Transmembrane</keyword>
<dbReference type="PROSITE" id="PS50113">
    <property type="entry name" value="PAC"/>
    <property type="match status" value="3"/>
</dbReference>
<dbReference type="InterPro" id="IPR000700">
    <property type="entry name" value="PAS-assoc_C"/>
</dbReference>
<dbReference type="STRING" id="454136.NIES2119_08500"/>
<gene>
    <name evidence="6" type="ORF">NIES2119_08500</name>
</gene>
<evidence type="ECO:0008006" key="8">
    <source>
        <dbReference type="Google" id="ProtNLM"/>
    </source>
</evidence>
<dbReference type="Pfam" id="PF01590">
    <property type="entry name" value="GAF"/>
    <property type="match status" value="1"/>
</dbReference>
<dbReference type="InterPro" id="IPR035965">
    <property type="entry name" value="PAS-like_dom_sf"/>
</dbReference>
<keyword evidence="2" id="KW-1133">Transmembrane helix</keyword>
<reference evidence="6 7" key="1">
    <citation type="submission" date="2016-11" db="EMBL/GenBank/DDBJ databases">
        <title>Draft Genome Sequences of Nine Cyanobacterial Strains from Diverse Habitats.</title>
        <authorList>
            <person name="Zhu T."/>
            <person name="Hou S."/>
            <person name="Lu X."/>
            <person name="Hess W.R."/>
        </authorList>
    </citation>
    <scope>NUCLEOTIDE SEQUENCE [LARGE SCALE GENOMIC DNA]</scope>
    <source>
        <strain evidence="6 7">IAM M-71</strain>
    </source>
</reference>
<dbReference type="Proteomes" id="UP000185860">
    <property type="component" value="Unassembled WGS sequence"/>
</dbReference>
<evidence type="ECO:0000256" key="1">
    <source>
        <dbReference type="SAM" id="Coils"/>
    </source>
</evidence>
<dbReference type="NCBIfam" id="TIGR00229">
    <property type="entry name" value="sensory_box"/>
    <property type="match status" value="3"/>
</dbReference>
<dbReference type="InterPro" id="IPR043128">
    <property type="entry name" value="Rev_trsase/Diguanyl_cyclase"/>
</dbReference>
<dbReference type="InterPro" id="IPR013655">
    <property type="entry name" value="PAS_fold_3"/>
</dbReference>
<dbReference type="PANTHER" id="PTHR44757:SF2">
    <property type="entry name" value="BIOFILM ARCHITECTURE MAINTENANCE PROTEIN MBAA"/>
    <property type="match status" value="1"/>
</dbReference>
<dbReference type="SMART" id="SM00091">
    <property type="entry name" value="PAS"/>
    <property type="match status" value="3"/>
</dbReference>
<dbReference type="SUPFAM" id="SSF55073">
    <property type="entry name" value="Nucleotide cyclase"/>
    <property type="match status" value="1"/>
</dbReference>
<sequence length="897" mass="103662">MNNHKSLKNRHTNIFLIRAICLILQNTPILISIIFSLAALSLWQGTKINDRHQIHRQNVLETTTLYGLTWKGQVWSNKNSLITEQHLILELGLSAGALTVILLAITGKLAQNTQNKKQELEVINRQLEEQISERKKFIEEISQSHQQYESLVNWIEGIVWEVDAETFQFTFVSQKAEKLLGYPVKQWIEEPNFWNNHIHPDDREWAVQFCHTNSQQKHDYEFEYRMIAVDGRVIWLRDLVNVVIENNQLVKLRGVMIDITAHKQDQIALQESEERWQLALRGNNDGIWDWNLKTNEVFFSSRWKEMLGYTEEEISNHVNEWEKRVHPDDLNEVTKLIKAHFAKATPFYISEHRVLCKDGTYKWILDRGQALWDEEGNPIRMTGSHTDITERKNSEKALQESQHFIQRIADATPSILYIYDLLESRNIYVNNEITLILGYTPEEIQKIHSSLFIKLWHPNDLAILSERIKRFDRAKDGEVIETEYRLKDRLGEWHWFYSRDTIFSRTPEGKPWQILGTATDITNRKQMEEELHQANQELNGLVKQLEQRNQEIIRLGELSDVLQACLTIEEAYKVIAQMLQPLFSNISGGIFITSASRKLVEAVAVWEEEVENLSLEEVKKINYSANYKQISLSDSFPSQQLFSPHECWSLRRGRLHFIKGKNSGLVCKHIHTRPAESLCVPMMAQGEALGILYLSAKQPGQITEAKQILAATVAEHIALALANLRLRETLQHQSIRDPLTGLYNRRYLEESLERELHRANKVNQSLVVMMLDVDYFKKFNDTFGHDAGDAVLRELGIFLQKNTRVSDIACRYGGEEFTLIMPETSILDIQERAESFRQGVKCLNLQHQGQHLGVITLSIGVAVYPTHGITGEELIQAADTALYAAKKGGRDRVSICH</sequence>
<dbReference type="InterPro" id="IPR029787">
    <property type="entry name" value="Nucleotide_cyclase"/>
</dbReference>
<dbReference type="InterPro" id="IPR000014">
    <property type="entry name" value="PAS"/>
</dbReference>
<feature type="domain" description="PAC" evidence="4">
    <location>
        <begin position="348"/>
        <end position="400"/>
    </location>
</feature>
<proteinExistence type="predicted"/>
<dbReference type="InterPro" id="IPR001610">
    <property type="entry name" value="PAC"/>
</dbReference>
<evidence type="ECO:0000259" key="5">
    <source>
        <dbReference type="PROSITE" id="PS50887"/>
    </source>
</evidence>
<dbReference type="CDD" id="cd00130">
    <property type="entry name" value="PAS"/>
    <property type="match status" value="3"/>
</dbReference>
<dbReference type="PROSITE" id="PS50887">
    <property type="entry name" value="GGDEF"/>
    <property type="match status" value="1"/>
</dbReference>
<feature type="coiled-coil region" evidence="1">
    <location>
        <begin position="524"/>
        <end position="555"/>
    </location>
</feature>
<dbReference type="SMART" id="SM00267">
    <property type="entry name" value="GGDEF"/>
    <property type="match status" value="1"/>
</dbReference>
<dbReference type="AlphaFoldDB" id="A0A1U7IMQ3"/>
<evidence type="ECO:0000313" key="6">
    <source>
        <dbReference type="EMBL" id="OKH38628.1"/>
    </source>
</evidence>
<dbReference type="SUPFAM" id="SSF55781">
    <property type="entry name" value="GAF domain-like"/>
    <property type="match status" value="1"/>
</dbReference>
<evidence type="ECO:0000313" key="7">
    <source>
        <dbReference type="Proteomes" id="UP000185860"/>
    </source>
</evidence>
<dbReference type="RefSeq" id="WP_073593038.1">
    <property type="nucleotide sequence ID" value="NZ_MRCE01000007.1"/>
</dbReference>
<dbReference type="Gene3D" id="3.30.450.40">
    <property type="match status" value="1"/>
</dbReference>
<dbReference type="Gene3D" id="3.30.70.270">
    <property type="match status" value="1"/>
</dbReference>
<keyword evidence="2" id="KW-0472">Membrane</keyword>
<dbReference type="SMART" id="SM00086">
    <property type="entry name" value="PAC"/>
    <property type="match status" value="3"/>
</dbReference>
<feature type="domain" description="PAS" evidence="3">
    <location>
        <begin position="401"/>
        <end position="478"/>
    </location>
</feature>
<dbReference type="NCBIfam" id="TIGR00254">
    <property type="entry name" value="GGDEF"/>
    <property type="match status" value="1"/>
</dbReference>
<dbReference type="FunFam" id="3.30.70.270:FF:000001">
    <property type="entry name" value="Diguanylate cyclase domain protein"/>
    <property type="match status" value="1"/>
</dbReference>
<feature type="coiled-coil region" evidence="1">
    <location>
        <begin position="110"/>
        <end position="140"/>
    </location>
</feature>
<dbReference type="Gene3D" id="3.30.450.20">
    <property type="entry name" value="PAS domain"/>
    <property type="match status" value="3"/>
</dbReference>
<organism evidence="6 7">
    <name type="scientific">[Phormidium ambiguum] IAM M-71</name>
    <dbReference type="NCBI Taxonomy" id="454136"/>
    <lineage>
        <taxon>Bacteria</taxon>
        <taxon>Bacillati</taxon>
        <taxon>Cyanobacteriota</taxon>
        <taxon>Cyanophyceae</taxon>
        <taxon>Oscillatoriophycideae</taxon>
        <taxon>Aerosakkonematales</taxon>
        <taxon>Aerosakkonemataceae</taxon>
        <taxon>Floridanema</taxon>
    </lineage>
</organism>
<evidence type="ECO:0000259" key="4">
    <source>
        <dbReference type="PROSITE" id="PS50113"/>
    </source>
</evidence>
<feature type="domain" description="PAS" evidence="3">
    <location>
        <begin position="272"/>
        <end position="344"/>
    </location>
</feature>
<dbReference type="SUPFAM" id="SSF55785">
    <property type="entry name" value="PYP-like sensor domain (PAS domain)"/>
    <property type="match status" value="3"/>
</dbReference>
<dbReference type="OrthoDB" id="9812260at2"/>
<dbReference type="Pfam" id="PF00990">
    <property type="entry name" value="GGDEF"/>
    <property type="match status" value="1"/>
</dbReference>
<feature type="domain" description="PAC" evidence="4">
    <location>
        <begin position="220"/>
        <end position="271"/>
    </location>
</feature>
<evidence type="ECO:0000256" key="2">
    <source>
        <dbReference type="SAM" id="Phobius"/>
    </source>
</evidence>
<dbReference type="InterPro" id="IPR000160">
    <property type="entry name" value="GGDEF_dom"/>
</dbReference>
<feature type="transmembrane region" description="Helical" evidence="2">
    <location>
        <begin position="15"/>
        <end position="43"/>
    </location>
</feature>
<dbReference type="EMBL" id="MRCE01000007">
    <property type="protein sequence ID" value="OKH38628.1"/>
    <property type="molecule type" value="Genomic_DNA"/>
</dbReference>
<comment type="caution">
    <text evidence="6">The sequence shown here is derived from an EMBL/GenBank/DDBJ whole genome shotgun (WGS) entry which is preliminary data.</text>
</comment>
<dbReference type="Pfam" id="PF08447">
    <property type="entry name" value="PAS_3"/>
    <property type="match status" value="3"/>
</dbReference>
<accession>A0A1U7IMQ3</accession>
<dbReference type="PROSITE" id="PS50112">
    <property type="entry name" value="PAS"/>
    <property type="match status" value="3"/>
</dbReference>
<dbReference type="InterPro" id="IPR052155">
    <property type="entry name" value="Biofilm_reg_signaling"/>
</dbReference>
<protein>
    <recommendedName>
        <fullName evidence="8">Diguanylate cyclase</fullName>
    </recommendedName>
</protein>
<dbReference type="SMART" id="SM00065">
    <property type="entry name" value="GAF"/>
    <property type="match status" value="1"/>
</dbReference>